<dbReference type="PANTHER" id="PTHR30560:SF3">
    <property type="entry name" value="TRIGGER FACTOR-LIKE PROTEIN TIG, CHLOROPLASTIC"/>
    <property type="match status" value="1"/>
</dbReference>
<comment type="similarity">
    <text evidence="3">Belongs to the FKBP-type PPIase family. Tig subfamily.</text>
</comment>
<dbReference type="GO" id="GO:0044183">
    <property type="term" value="F:protein folding chaperone"/>
    <property type="evidence" value="ECO:0007669"/>
    <property type="project" value="TreeGrafter"/>
</dbReference>
<evidence type="ECO:0000256" key="9">
    <source>
        <dbReference type="ARBA" id="ARBA00029986"/>
    </source>
</evidence>
<evidence type="ECO:0000256" key="4">
    <source>
        <dbReference type="ARBA" id="ARBA00013194"/>
    </source>
</evidence>
<evidence type="ECO:0000256" key="7">
    <source>
        <dbReference type="ARBA" id="ARBA00023186"/>
    </source>
</evidence>
<dbReference type="STRING" id="1798497.A3D71_03625"/>
<proteinExistence type="inferred from homology"/>
<evidence type="ECO:0000256" key="2">
    <source>
        <dbReference type="ARBA" id="ARBA00004496"/>
    </source>
</evidence>
<comment type="catalytic activity">
    <reaction evidence="1">
        <text>[protein]-peptidylproline (omega=180) = [protein]-peptidylproline (omega=0)</text>
        <dbReference type="Rhea" id="RHEA:16237"/>
        <dbReference type="Rhea" id="RHEA-COMP:10747"/>
        <dbReference type="Rhea" id="RHEA-COMP:10748"/>
        <dbReference type="ChEBI" id="CHEBI:83833"/>
        <dbReference type="ChEBI" id="CHEBI:83834"/>
        <dbReference type="EC" id="5.2.1.8"/>
    </reaction>
</comment>
<comment type="caution">
    <text evidence="13">The sequence shown here is derived from an EMBL/GenBank/DDBJ whole genome shotgun (WGS) entry which is preliminary data.</text>
</comment>
<keyword evidence="10" id="KW-0175">Coiled coil</keyword>
<evidence type="ECO:0000256" key="1">
    <source>
        <dbReference type="ARBA" id="ARBA00000971"/>
    </source>
</evidence>
<feature type="domain" description="Trigger factor C-terminal" evidence="12">
    <location>
        <begin position="203"/>
        <end position="334"/>
    </location>
</feature>
<feature type="coiled-coil region" evidence="10">
    <location>
        <begin position="205"/>
        <end position="232"/>
    </location>
</feature>
<keyword evidence="6" id="KW-0697">Rotamase</keyword>
<evidence type="ECO:0000256" key="3">
    <source>
        <dbReference type="ARBA" id="ARBA00005464"/>
    </source>
</evidence>
<keyword evidence="8" id="KW-0413">Isomerase</keyword>
<dbReference type="GO" id="GO:0051083">
    <property type="term" value="P:'de novo' cotranslational protein folding"/>
    <property type="evidence" value="ECO:0007669"/>
    <property type="project" value="TreeGrafter"/>
</dbReference>
<organism evidence="13 14">
    <name type="scientific">Candidatus Kaiserbacteria bacterium RIFCSPHIGHO2_02_FULL_55_20</name>
    <dbReference type="NCBI Taxonomy" id="1798497"/>
    <lineage>
        <taxon>Bacteria</taxon>
        <taxon>Candidatus Kaiseribacteriota</taxon>
    </lineage>
</organism>
<protein>
    <recommendedName>
        <fullName evidence="5">Trigger factor</fullName>
        <ecNumber evidence="4">5.2.1.8</ecNumber>
    </recommendedName>
    <alternativeName>
        <fullName evidence="9">PPIase</fullName>
    </alternativeName>
</protein>
<dbReference type="InterPro" id="IPR027304">
    <property type="entry name" value="Trigger_fact/SurA_dom_sf"/>
</dbReference>
<dbReference type="Gene3D" id="3.30.70.1050">
    <property type="entry name" value="Trigger factor ribosome-binding domain"/>
    <property type="match status" value="1"/>
</dbReference>
<dbReference type="PANTHER" id="PTHR30560">
    <property type="entry name" value="TRIGGER FACTOR CHAPERONE AND PEPTIDYL-PROLYL CIS/TRANS ISOMERASE"/>
    <property type="match status" value="1"/>
</dbReference>
<dbReference type="SUPFAM" id="SSF109998">
    <property type="entry name" value="Triger factor/SurA peptide-binding domain-like"/>
    <property type="match status" value="1"/>
</dbReference>
<dbReference type="InterPro" id="IPR008881">
    <property type="entry name" value="Trigger_fac_ribosome-bd_bac"/>
</dbReference>
<dbReference type="SUPFAM" id="SSF102735">
    <property type="entry name" value="Trigger factor ribosome-binding domain"/>
    <property type="match status" value="1"/>
</dbReference>
<evidence type="ECO:0000256" key="6">
    <source>
        <dbReference type="ARBA" id="ARBA00023110"/>
    </source>
</evidence>
<sequence>MSDYLTNVKTSRDDTAWEAEVTAEITAEALAHYRGEALKEIAKTAKLDGFRPGKAPEAEIVRVYGEGAILREAVQTAIQHEIPELFAAQKLLIIESPRVTTDTPESGKPVKFTARAALAPSVELPDYKKIAKKHIDKKEEISVSDEEHMQALTHLRRERARIDKIEAGTEAQKAAEESRAAELKDLPELDDAFVQSLGYESAEKFTEALRTNIKTEKEMQAAEKRRALILDELVKDSKISYPSALREYELDDMEARLSAEGGSASGGKDFFEIYLKRIGKTREQVRADWKDAADKRAKVRLILTEIARKESIEPDEKSLEHELEHAKKHYPQADPIALRAHISHAMRNDATLRFLEGNTEPVVHTEHDHQH</sequence>
<dbReference type="Pfam" id="PF05697">
    <property type="entry name" value="Trigger_N"/>
    <property type="match status" value="1"/>
</dbReference>
<accession>A0A1F6DV42</accession>
<gene>
    <name evidence="13" type="ORF">A3D71_03625</name>
</gene>
<dbReference type="GO" id="GO:0003755">
    <property type="term" value="F:peptidyl-prolyl cis-trans isomerase activity"/>
    <property type="evidence" value="ECO:0007669"/>
    <property type="project" value="UniProtKB-KW"/>
</dbReference>
<evidence type="ECO:0000259" key="12">
    <source>
        <dbReference type="Pfam" id="PF05698"/>
    </source>
</evidence>
<comment type="subcellular location">
    <subcellularLocation>
        <location evidence="2">Cytoplasm</location>
    </subcellularLocation>
</comment>
<dbReference type="EC" id="5.2.1.8" evidence="4"/>
<dbReference type="Gene3D" id="1.10.3120.10">
    <property type="entry name" value="Trigger factor, C-terminal domain"/>
    <property type="match status" value="1"/>
</dbReference>
<dbReference type="InterPro" id="IPR036611">
    <property type="entry name" value="Trigger_fac_ribosome-bd_sf"/>
</dbReference>
<dbReference type="GO" id="GO:0043022">
    <property type="term" value="F:ribosome binding"/>
    <property type="evidence" value="ECO:0007669"/>
    <property type="project" value="TreeGrafter"/>
</dbReference>
<evidence type="ECO:0000259" key="11">
    <source>
        <dbReference type="Pfam" id="PF05697"/>
    </source>
</evidence>
<evidence type="ECO:0000256" key="10">
    <source>
        <dbReference type="SAM" id="Coils"/>
    </source>
</evidence>
<dbReference type="Proteomes" id="UP000177652">
    <property type="component" value="Unassembled WGS sequence"/>
</dbReference>
<dbReference type="InterPro" id="IPR037041">
    <property type="entry name" value="Trigger_fac_C_sf"/>
</dbReference>
<dbReference type="InterPro" id="IPR005215">
    <property type="entry name" value="Trig_fac"/>
</dbReference>
<name>A0A1F6DV42_9BACT</name>
<dbReference type="Pfam" id="PF05698">
    <property type="entry name" value="Trigger_C"/>
    <property type="match status" value="1"/>
</dbReference>
<dbReference type="InterPro" id="IPR008880">
    <property type="entry name" value="Trigger_fac_C"/>
</dbReference>
<dbReference type="AlphaFoldDB" id="A0A1F6DV42"/>
<dbReference type="EMBL" id="MFLK01000053">
    <property type="protein sequence ID" value="OGG65304.1"/>
    <property type="molecule type" value="Genomic_DNA"/>
</dbReference>
<dbReference type="GO" id="GO:0015031">
    <property type="term" value="P:protein transport"/>
    <property type="evidence" value="ECO:0007669"/>
    <property type="project" value="InterPro"/>
</dbReference>
<dbReference type="GO" id="GO:0005737">
    <property type="term" value="C:cytoplasm"/>
    <property type="evidence" value="ECO:0007669"/>
    <property type="project" value="UniProtKB-SubCell"/>
</dbReference>
<feature type="domain" description="Trigger factor ribosome-binding bacterial" evidence="11">
    <location>
        <begin position="16"/>
        <end position="154"/>
    </location>
</feature>
<evidence type="ECO:0000313" key="14">
    <source>
        <dbReference type="Proteomes" id="UP000177652"/>
    </source>
</evidence>
<reference evidence="13 14" key="1">
    <citation type="journal article" date="2016" name="Nat. Commun.">
        <title>Thousands of microbial genomes shed light on interconnected biogeochemical processes in an aquifer system.</title>
        <authorList>
            <person name="Anantharaman K."/>
            <person name="Brown C.T."/>
            <person name="Hug L.A."/>
            <person name="Sharon I."/>
            <person name="Castelle C.J."/>
            <person name="Probst A.J."/>
            <person name="Thomas B.C."/>
            <person name="Singh A."/>
            <person name="Wilkins M.J."/>
            <person name="Karaoz U."/>
            <person name="Brodie E.L."/>
            <person name="Williams K.H."/>
            <person name="Hubbard S.S."/>
            <person name="Banfield J.F."/>
        </authorList>
    </citation>
    <scope>NUCLEOTIDE SEQUENCE [LARGE SCALE GENOMIC DNA]</scope>
</reference>
<evidence type="ECO:0000256" key="5">
    <source>
        <dbReference type="ARBA" id="ARBA00016902"/>
    </source>
</evidence>
<evidence type="ECO:0000256" key="8">
    <source>
        <dbReference type="ARBA" id="ARBA00023235"/>
    </source>
</evidence>
<keyword evidence="7" id="KW-0143">Chaperone</keyword>
<dbReference type="GO" id="GO:0043335">
    <property type="term" value="P:protein unfolding"/>
    <property type="evidence" value="ECO:0007669"/>
    <property type="project" value="TreeGrafter"/>
</dbReference>
<evidence type="ECO:0000313" key="13">
    <source>
        <dbReference type="EMBL" id="OGG65304.1"/>
    </source>
</evidence>